<accession>A0ACB6Z1B5</accession>
<dbReference type="EMBL" id="MU118212">
    <property type="protein sequence ID" value="KAF9643520.1"/>
    <property type="molecule type" value="Genomic_DNA"/>
</dbReference>
<evidence type="ECO:0000313" key="1">
    <source>
        <dbReference type="EMBL" id="KAF9643520.1"/>
    </source>
</evidence>
<reference evidence="1" key="2">
    <citation type="journal article" date="2020" name="Nat. Commun.">
        <title>Large-scale genome sequencing of mycorrhizal fungi provides insights into the early evolution of symbiotic traits.</title>
        <authorList>
            <person name="Miyauchi S."/>
            <person name="Kiss E."/>
            <person name="Kuo A."/>
            <person name="Drula E."/>
            <person name="Kohler A."/>
            <person name="Sanchez-Garcia M."/>
            <person name="Morin E."/>
            <person name="Andreopoulos B."/>
            <person name="Barry K.W."/>
            <person name="Bonito G."/>
            <person name="Buee M."/>
            <person name="Carver A."/>
            <person name="Chen C."/>
            <person name="Cichocki N."/>
            <person name="Clum A."/>
            <person name="Culley D."/>
            <person name="Crous P.W."/>
            <person name="Fauchery L."/>
            <person name="Girlanda M."/>
            <person name="Hayes R.D."/>
            <person name="Keri Z."/>
            <person name="LaButti K."/>
            <person name="Lipzen A."/>
            <person name="Lombard V."/>
            <person name="Magnuson J."/>
            <person name="Maillard F."/>
            <person name="Murat C."/>
            <person name="Nolan M."/>
            <person name="Ohm R.A."/>
            <person name="Pangilinan J."/>
            <person name="Pereira M.F."/>
            <person name="Perotto S."/>
            <person name="Peter M."/>
            <person name="Pfister S."/>
            <person name="Riley R."/>
            <person name="Sitrit Y."/>
            <person name="Stielow J.B."/>
            <person name="Szollosi G."/>
            <person name="Zifcakova L."/>
            <person name="Stursova M."/>
            <person name="Spatafora J.W."/>
            <person name="Tedersoo L."/>
            <person name="Vaario L.M."/>
            <person name="Yamada A."/>
            <person name="Yan M."/>
            <person name="Wang P."/>
            <person name="Xu J."/>
            <person name="Bruns T."/>
            <person name="Baldrian P."/>
            <person name="Vilgalys R."/>
            <person name="Dunand C."/>
            <person name="Henrissat B."/>
            <person name="Grigoriev I.V."/>
            <person name="Hibbett D."/>
            <person name="Nagy L.G."/>
            <person name="Martin F.M."/>
        </authorList>
    </citation>
    <scope>NUCLEOTIDE SEQUENCE</scope>
    <source>
        <strain evidence="1">P2</strain>
    </source>
</reference>
<comment type="caution">
    <text evidence="1">The sequence shown here is derived from an EMBL/GenBank/DDBJ whole genome shotgun (WGS) entry which is preliminary data.</text>
</comment>
<protein>
    <submittedName>
        <fullName evidence="1">Uncharacterized protein</fullName>
    </submittedName>
</protein>
<name>A0ACB6Z1B5_THEGA</name>
<evidence type="ECO:0000313" key="2">
    <source>
        <dbReference type="Proteomes" id="UP000886501"/>
    </source>
</evidence>
<proteinExistence type="predicted"/>
<sequence>MAVMVKVHQVKYESLTVRIGWAFCSLTEHPHSISVLGQTGQHPIKYHDWYAKVTGFKLGKAFRVGTEVEIPEAEEPFVEILWFHEAKDPLSMLPKTLKDPDLSMLRKVLDKDHYLLGTVPATISMHTIQGTISAWACGTGLIDLPAIVTAVNVSGLYPALLTGAFILYHWTYTPEYGHSINETERARTACREVVHG</sequence>
<dbReference type="Proteomes" id="UP000886501">
    <property type="component" value="Unassembled WGS sequence"/>
</dbReference>
<keyword evidence="2" id="KW-1185">Reference proteome</keyword>
<organism evidence="1 2">
    <name type="scientific">Thelephora ganbajun</name>
    <name type="common">Ganba fungus</name>
    <dbReference type="NCBI Taxonomy" id="370292"/>
    <lineage>
        <taxon>Eukaryota</taxon>
        <taxon>Fungi</taxon>
        <taxon>Dikarya</taxon>
        <taxon>Basidiomycota</taxon>
        <taxon>Agaricomycotina</taxon>
        <taxon>Agaricomycetes</taxon>
        <taxon>Thelephorales</taxon>
        <taxon>Thelephoraceae</taxon>
        <taxon>Thelephora</taxon>
    </lineage>
</organism>
<gene>
    <name evidence="1" type="ORF">BDM02DRAFT_3132371</name>
</gene>
<reference evidence="1" key="1">
    <citation type="submission" date="2019-10" db="EMBL/GenBank/DDBJ databases">
        <authorList>
            <consortium name="DOE Joint Genome Institute"/>
            <person name="Kuo A."/>
            <person name="Miyauchi S."/>
            <person name="Kiss E."/>
            <person name="Drula E."/>
            <person name="Kohler A."/>
            <person name="Sanchez-Garcia M."/>
            <person name="Andreopoulos B."/>
            <person name="Barry K.W."/>
            <person name="Bonito G."/>
            <person name="Buee M."/>
            <person name="Carver A."/>
            <person name="Chen C."/>
            <person name="Cichocki N."/>
            <person name="Clum A."/>
            <person name="Culley D."/>
            <person name="Crous P.W."/>
            <person name="Fauchery L."/>
            <person name="Girlanda M."/>
            <person name="Hayes R."/>
            <person name="Keri Z."/>
            <person name="Labutti K."/>
            <person name="Lipzen A."/>
            <person name="Lombard V."/>
            <person name="Magnuson J."/>
            <person name="Maillard F."/>
            <person name="Morin E."/>
            <person name="Murat C."/>
            <person name="Nolan M."/>
            <person name="Ohm R."/>
            <person name="Pangilinan J."/>
            <person name="Pereira M."/>
            <person name="Perotto S."/>
            <person name="Peter M."/>
            <person name="Riley R."/>
            <person name="Sitrit Y."/>
            <person name="Stielow B."/>
            <person name="Szollosi G."/>
            <person name="Zifcakova L."/>
            <person name="Stursova M."/>
            <person name="Spatafora J.W."/>
            <person name="Tedersoo L."/>
            <person name="Vaario L.-M."/>
            <person name="Yamada A."/>
            <person name="Yan M."/>
            <person name="Wang P."/>
            <person name="Xu J."/>
            <person name="Bruns T."/>
            <person name="Baldrian P."/>
            <person name="Vilgalys R."/>
            <person name="Henrissat B."/>
            <person name="Grigoriev I.V."/>
            <person name="Hibbett D."/>
            <person name="Nagy L.G."/>
            <person name="Martin F.M."/>
        </authorList>
    </citation>
    <scope>NUCLEOTIDE SEQUENCE</scope>
    <source>
        <strain evidence="1">P2</strain>
    </source>
</reference>